<protein>
    <submittedName>
        <fullName evidence="1">Uncharacterized protein</fullName>
    </submittedName>
</protein>
<reference evidence="2" key="1">
    <citation type="submission" date="2019-04" db="EMBL/GenBank/DDBJ databases">
        <title>Draft genome sequence of Pseudonocardiaceae bacterium SL3-2-4.</title>
        <authorList>
            <person name="Ningsih F."/>
            <person name="Yokota A."/>
            <person name="Sakai Y."/>
            <person name="Nanatani K."/>
            <person name="Yabe S."/>
            <person name="Oetari A."/>
            <person name="Sjamsuridzal W."/>
        </authorList>
    </citation>
    <scope>NUCLEOTIDE SEQUENCE [LARGE SCALE GENOMIC DNA]</scope>
    <source>
        <strain evidence="2">SL3-2-4</strain>
    </source>
</reference>
<dbReference type="Pfam" id="PF19562">
    <property type="entry name" value="DUF6084"/>
    <property type="match status" value="1"/>
</dbReference>
<proteinExistence type="predicted"/>
<keyword evidence="2" id="KW-1185">Reference proteome</keyword>
<evidence type="ECO:0000313" key="2">
    <source>
        <dbReference type="Proteomes" id="UP000298860"/>
    </source>
</evidence>
<accession>A0A4D4J2B6</accession>
<dbReference type="EMBL" id="BJFL01000001">
    <property type="protein sequence ID" value="GDY28759.1"/>
    <property type="molecule type" value="Genomic_DNA"/>
</dbReference>
<comment type="caution">
    <text evidence="1">The sequence shown here is derived from an EMBL/GenBank/DDBJ whole genome shotgun (WGS) entry which is preliminary data.</text>
</comment>
<name>A0A4D4J2B6_9PSEU</name>
<dbReference type="InterPro" id="IPR045730">
    <property type="entry name" value="DUF6084"/>
</dbReference>
<dbReference type="RefSeq" id="WP_137811937.1">
    <property type="nucleotide sequence ID" value="NZ_BJFL01000001.1"/>
</dbReference>
<organism evidence="1 2">
    <name type="scientific">Gandjariella thermophila</name>
    <dbReference type="NCBI Taxonomy" id="1931992"/>
    <lineage>
        <taxon>Bacteria</taxon>
        <taxon>Bacillati</taxon>
        <taxon>Actinomycetota</taxon>
        <taxon>Actinomycetes</taxon>
        <taxon>Pseudonocardiales</taxon>
        <taxon>Pseudonocardiaceae</taxon>
        <taxon>Gandjariella</taxon>
    </lineage>
</organism>
<dbReference type="AlphaFoldDB" id="A0A4D4J2B6"/>
<dbReference type="OrthoDB" id="115056at2"/>
<dbReference type="Proteomes" id="UP000298860">
    <property type="component" value="Unassembled WGS sequence"/>
</dbReference>
<gene>
    <name evidence="1" type="ORF">GTS_03920</name>
</gene>
<evidence type="ECO:0000313" key="1">
    <source>
        <dbReference type="EMBL" id="GDY28759.1"/>
    </source>
</evidence>
<sequence>MTDLSFDCVDVAPQRLAAAPTLLFRLRIGAPSGLRIHAIALRVQIHIEPRQREYSAEEGELLGHLFDEPGRWGQPPQSLELANTSIMVPGFVGSTEIELPVPCTYDLEVAAGKYLHALEDGAVPMVLMFSGTVFGRGDTGFWVEQVPWRHRTAHRMPVRVWRELMDLYFPDAAWIRVHRDTLDALLRYKAGQSLPTWDTALASLLPQDATP</sequence>